<dbReference type="Proteomes" id="UP001159428">
    <property type="component" value="Unassembled WGS sequence"/>
</dbReference>
<dbReference type="EMBL" id="CALNXJ010000045">
    <property type="protein sequence ID" value="CAH3149210.1"/>
    <property type="molecule type" value="Genomic_DNA"/>
</dbReference>
<comment type="caution">
    <text evidence="4">The sequence shown here is derived from an EMBL/GenBank/DDBJ whole genome shotgun (WGS) entry which is preliminary data.</text>
</comment>
<dbReference type="Pfam" id="PF00012">
    <property type="entry name" value="HSP70"/>
    <property type="match status" value="1"/>
</dbReference>
<keyword evidence="3" id="KW-0067">ATP-binding</keyword>
<organism evidence="4 5">
    <name type="scientific">Pocillopora meandrina</name>
    <dbReference type="NCBI Taxonomy" id="46732"/>
    <lineage>
        <taxon>Eukaryota</taxon>
        <taxon>Metazoa</taxon>
        <taxon>Cnidaria</taxon>
        <taxon>Anthozoa</taxon>
        <taxon>Hexacorallia</taxon>
        <taxon>Scleractinia</taxon>
        <taxon>Astrocoeniina</taxon>
        <taxon>Pocilloporidae</taxon>
        <taxon>Pocillopora</taxon>
    </lineage>
</organism>
<comment type="similarity">
    <text evidence="1">Belongs to the heat shock protein 70 family.</text>
</comment>
<dbReference type="SUPFAM" id="SSF53067">
    <property type="entry name" value="Actin-like ATPase domain"/>
    <property type="match status" value="2"/>
</dbReference>
<proteinExistence type="inferred from homology"/>
<dbReference type="AlphaFoldDB" id="A0AAU9XIH5"/>
<reference evidence="4 5" key="1">
    <citation type="submission" date="2022-05" db="EMBL/GenBank/DDBJ databases">
        <authorList>
            <consortium name="Genoscope - CEA"/>
            <person name="William W."/>
        </authorList>
    </citation>
    <scope>NUCLEOTIDE SEQUENCE [LARGE SCALE GENOMIC DNA]</scope>
</reference>
<evidence type="ECO:0000313" key="5">
    <source>
        <dbReference type="Proteomes" id="UP001159428"/>
    </source>
</evidence>
<dbReference type="InterPro" id="IPR043129">
    <property type="entry name" value="ATPase_NBD"/>
</dbReference>
<evidence type="ECO:0000256" key="1">
    <source>
        <dbReference type="ARBA" id="ARBA00007381"/>
    </source>
</evidence>
<dbReference type="PANTHER" id="PTHR14187:SF5">
    <property type="entry name" value="HEAT SHOCK 70 KDA PROTEIN 12A"/>
    <property type="match status" value="1"/>
</dbReference>
<accession>A0AAU9XIH5</accession>
<dbReference type="GO" id="GO:0140662">
    <property type="term" value="F:ATP-dependent protein folding chaperone"/>
    <property type="evidence" value="ECO:0007669"/>
    <property type="project" value="InterPro"/>
</dbReference>
<evidence type="ECO:0008006" key="6">
    <source>
        <dbReference type="Google" id="ProtNLM"/>
    </source>
</evidence>
<dbReference type="PANTHER" id="PTHR14187">
    <property type="entry name" value="ALPHA KINASE/ELONGATION FACTOR 2 KINASE"/>
    <property type="match status" value="1"/>
</dbReference>
<sequence length="551" mass="62085">MNRDWANEQGAQTSKTPTCLLLKTDLSFDSFGYDAMEKYSNLQDEREEKDYLFFKHFKMTLHNEESLDSKTLIEAANGQPVKAKTVFTRSITFLKDEAIKVICQRTGDDHFSPDDVQWVLTVPAIWTPGAKQFMREAAYQAGVGSPENPDQLMIALEPEAAAIFCQEKNLSDFQAEVGSRPVDGILSQINTHYVVVDIGGGTLDVTVHEIQDDGNIKEIHKVTGGPYGGMYVNQQFETLLEEWFGVQRIQKFKEQHPSDWLSLMNEFEGKKRGKRILDDSLMTNIRLPRSFVSMLNETQSSVMDSYGTKDVRLKNKEYLCLSSGMMKKLFNPVVERIKQHLKTLIKKPQLSKVQTMLLVGGFADSAFLQQELKTEFARRLRILIPHYTTIAVVQGAVIFGKKPTKISERVVSTTFGADRSVDFIEGIHPEEKKFIADGIEKCGQVFKCFVKENSVIKLGQRITKSYHPVRANATSLKFGFYVTSNPKAQFVTDPEVTKIGSVKVQSPDTWRGKDRKIEVSMYFGGTEITATASDISSGNSAQTTLDFFCRS</sequence>
<dbReference type="Gene3D" id="3.30.420.40">
    <property type="match status" value="2"/>
</dbReference>
<keyword evidence="5" id="KW-1185">Reference proteome</keyword>
<evidence type="ECO:0000256" key="2">
    <source>
        <dbReference type="ARBA" id="ARBA00022741"/>
    </source>
</evidence>
<protein>
    <recommendedName>
        <fullName evidence="6">Heat shock 70 kDa protein 12A</fullName>
    </recommendedName>
</protein>
<dbReference type="GO" id="GO:0005524">
    <property type="term" value="F:ATP binding"/>
    <property type="evidence" value="ECO:0007669"/>
    <property type="project" value="UniProtKB-KW"/>
</dbReference>
<gene>
    <name evidence="4" type="ORF">PMEA_00024043</name>
</gene>
<dbReference type="CDD" id="cd10229">
    <property type="entry name" value="ASKHA_NBD_HSP70_HSPA12"/>
    <property type="match status" value="1"/>
</dbReference>
<dbReference type="InterPro" id="IPR013126">
    <property type="entry name" value="Hsp_70_fam"/>
</dbReference>
<keyword evidence="2" id="KW-0547">Nucleotide-binding</keyword>
<name>A0AAU9XIH5_9CNID</name>
<evidence type="ECO:0000256" key="3">
    <source>
        <dbReference type="ARBA" id="ARBA00022840"/>
    </source>
</evidence>
<evidence type="ECO:0000313" key="4">
    <source>
        <dbReference type="EMBL" id="CAH3149210.1"/>
    </source>
</evidence>